<dbReference type="EMBL" id="CP064782">
    <property type="protein sequence ID" value="QWT50182.1"/>
    <property type="molecule type" value="Genomic_DNA"/>
</dbReference>
<feature type="domain" description="Integrase catalytic" evidence="2">
    <location>
        <begin position="225"/>
        <end position="428"/>
    </location>
</feature>
<sequence length="633" mass="72297">MSDQTPRLVLDYGTSVFYRGRRHVICQESTDFESVMLSDPDTGKVFQALIADISPFSEQPVAAVGDLTSINDNKLAEANRKYEIIRPLLTMARRTKADVLACASAHRVGTSTIYRWLHEFDRIGRVSVFVRSTRKDKGHATLPEAIETVLADTIKVHYLSKQKKNVSKVIRELEALCKKLGLEAPHPNTVRNRIKQLNAYEKKKAREGGKAARDAYAAIKGKFPGADFPLSVVQVDHTPLDIVLVDDLYRLPIGRPWLTLLIDVFSRMVLGFYISFDPPGNLSLGLCLTHAFLPKEKWLAKQGIETAWPCWGIPRTIHADNAKEFRGNMLRNACKEYGIDLEWRPVATPHYGAHIERLLGTLNTEIHAAPGTTFSNPKQKGEYDANGQSAMSLSEFEKWFTILCVEAYHQRPHSQLGMPPIAKWQEGILGTKKKPGVGIPPRITDELRLKLDLMPFEIRTVQHYGIVWDHIEYQHDVLRRWINAPDPDAPKLKRKFLCRRDPRDISTIWFYDPEVQEYYPIPYRNTSHPAISIWELQEAKNRIKKEHPGTPVDEMLVFDAYDKMREIEEQAKVLTKKVRRDRQRSRMGIINARNYVSPPPPEVIPSPLQSDSTSPRVIKPFEDIDDMQGEDDD</sequence>
<accession>A0A975SPL6</accession>
<gene>
    <name evidence="3" type="ORF">Azoinq_06235</name>
</gene>
<evidence type="ECO:0000259" key="2">
    <source>
        <dbReference type="PROSITE" id="PS50994"/>
    </source>
</evidence>
<organism evidence="3 4">
    <name type="scientific">Azospira inquinata</name>
    <dbReference type="NCBI Taxonomy" id="2785627"/>
    <lineage>
        <taxon>Bacteria</taxon>
        <taxon>Pseudomonadati</taxon>
        <taxon>Pseudomonadota</taxon>
        <taxon>Betaproteobacteria</taxon>
        <taxon>Rhodocyclales</taxon>
        <taxon>Rhodocyclaceae</taxon>
        <taxon>Azospira</taxon>
    </lineage>
</organism>
<dbReference type="KEGG" id="aiq:Azoinq_06235"/>
<dbReference type="GO" id="GO:0015074">
    <property type="term" value="P:DNA integration"/>
    <property type="evidence" value="ECO:0007669"/>
    <property type="project" value="InterPro"/>
</dbReference>
<dbReference type="RefSeq" id="WP_216130918.1">
    <property type="nucleotide sequence ID" value="NZ_CP064782.1"/>
</dbReference>
<dbReference type="PROSITE" id="PS50994">
    <property type="entry name" value="INTEGRASE"/>
    <property type="match status" value="1"/>
</dbReference>
<dbReference type="AlphaFoldDB" id="A0A975SPL6"/>
<evidence type="ECO:0000313" key="4">
    <source>
        <dbReference type="Proteomes" id="UP000683428"/>
    </source>
</evidence>
<evidence type="ECO:0000313" key="3">
    <source>
        <dbReference type="EMBL" id="QWT50182.1"/>
    </source>
</evidence>
<keyword evidence="4" id="KW-1185">Reference proteome</keyword>
<feature type="region of interest" description="Disordered" evidence="1">
    <location>
        <begin position="588"/>
        <end position="633"/>
    </location>
</feature>
<dbReference type="Pfam" id="PF09299">
    <property type="entry name" value="Mu-transpos_C"/>
    <property type="match status" value="1"/>
</dbReference>
<reference evidence="3" key="1">
    <citation type="submission" date="2020-11" db="EMBL/GenBank/DDBJ databases">
        <title>Azospira inquinata sp. nov.</title>
        <authorList>
            <person name="Moe W.M."/>
            <person name="Mikes M.C."/>
        </authorList>
    </citation>
    <scope>NUCLEOTIDE SEQUENCE</scope>
    <source>
        <strain evidence="3">Azo-3</strain>
    </source>
</reference>
<name>A0A975SPL6_9RHOO</name>
<protein>
    <submittedName>
        <fullName evidence="3">Transposase</fullName>
    </submittedName>
</protein>
<dbReference type="Proteomes" id="UP000683428">
    <property type="component" value="Chromosome"/>
</dbReference>
<feature type="compositionally biased region" description="Acidic residues" evidence="1">
    <location>
        <begin position="623"/>
        <end position="633"/>
    </location>
</feature>
<dbReference type="InterPro" id="IPR015378">
    <property type="entry name" value="Transposase-like_Mu_C"/>
</dbReference>
<proteinExistence type="predicted"/>
<evidence type="ECO:0000256" key="1">
    <source>
        <dbReference type="SAM" id="MobiDB-lite"/>
    </source>
</evidence>
<dbReference type="InterPro" id="IPR001584">
    <property type="entry name" value="Integrase_cat-core"/>
</dbReference>